<comment type="caution">
    <text evidence="2">The sequence shown here is derived from an EMBL/GenBank/DDBJ whole genome shotgun (WGS) entry which is preliminary data.</text>
</comment>
<organism evidence="2 3">
    <name type="scientific">Olea europaea subsp. europaea</name>
    <dbReference type="NCBI Taxonomy" id="158383"/>
    <lineage>
        <taxon>Eukaryota</taxon>
        <taxon>Viridiplantae</taxon>
        <taxon>Streptophyta</taxon>
        <taxon>Embryophyta</taxon>
        <taxon>Tracheophyta</taxon>
        <taxon>Spermatophyta</taxon>
        <taxon>Magnoliopsida</taxon>
        <taxon>eudicotyledons</taxon>
        <taxon>Gunneridae</taxon>
        <taxon>Pentapetalae</taxon>
        <taxon>asterids</taxon>
        <taxon>lamiids</taxon>
        <taxon>Lamiales</taxon>
        <taxon>Oleaceae</taxon>
        <taxon>Oleeae</taxon>
        <taxon>Olea</taxon>
    </lineage>
</organism>
<protein>
    <submittedName>
        <fullName evidence="2">Uncharacterized protein</fullName>
    </submittedName>
</protein>
<evidence type="ECO:0000313" key="2">
    <source>
        <dbReference type="EMBL" id="CAA2971334.1"/>
    </source>
</evidence>
<dbReference type="AlphaFoldDB" id="A0A8S0QYE5"/>
<dbReference type="EMBL" id="CACTIH010002007">
    <property type="protein sequence ID" value="CAA2971334.1"/>
    <property type="molecule type" value="Genomic_DNA"/>
</dbReference>
<dbReference type="OrthoDB" id="1740937at2759"/>
<reference evidence="2 3" key="1">
    <citation type="submission" date="2019-12" db="EMBL/GenBank/DDBJ databases">
        <authorList>
            <person name="Alioto T."/>
            <person name="Alioto T."/>
            <person name="Gomez Garrido J."/>
        </authorList>
    </citation>
    <scope>NUCLEOTIDE SEQUENCE [LARGE SCALE GENOMIC DNA]</scope>
</reference>
<evidence type="ECO:0000313" key="3">
    <source>
        <dbReference type="Proteomes" id="UP000594638"/>
    </source>
</evidence>
<sequence>MAAFCKLIPQISTFEKNWTAKIIVAGKQAPKTAQNNISQYQEVLAPNAKRALFQTRDQKTETRSKKKMKTDKHVEDADVLSSG</sequence>
<name>A0A8S0QYE5_OLEEU</name>
<dbReference type="Gramene" id="OE9A095924T1">
    <property type="protein sequence ID" value="OE9A095924C1"/>
    <property type="gene ID" value="OE9A095924"/>
</dbReference>
<accession>A0A8S0QYE5</accession>
<gene>
    <name evidence="2" type="ORF">OLEA9_A095924</name>
</gene>
<keyword evidence="3" id="KW-1185">Reference proteome</keyword>
<dbReference type="Proteomes" id="UP000594638">
    <property type="component" value="Unassembled WGS sequence"/>
</dbReference>
<feature type="region of interest" description="Disordered" evidence="1">
    <location>
        <begin position="54"/>
        <end position="83"/>
    </location>
</feature>
<evidence type="ECO:0000256" key="1">
    <source>
        <dbReference type="SAM" id="MobiDB-lite"/>
    </source>
</evidence>
<proteinExistence type="predicted"/>